<keyword evidence="6" id="KW-1185">Reference proteome</keyword>
<dbReference type="PANTHER" id="PTHR46133">
    <property type="entry name" value="BHLH TRANSCRIPTION FACTOR"/>
    <property type="match status" value="1"/>
</dbReference>
<sequence length="93" mass="10503">MIAAAVKNDTMNLSLAVVEHICADLCDVRSVRHSFRAAIHEVGPRIKHFLGRSKSCSKAENKACRERQRREILNNRFLELSSTLEPDRPATTD</sequence>
<proteinExistence type="predicted"/>
<dbReference type="EMBL" id="CM007902">
    <property type="protein sequence ID" value="OTG03287.1"/>
    <property type="molecule type" value="Genomic_DNA"/>
</dbReference>
<evidence type="ECO:0000313" key="5">
    <source>
        <dbReference type="EMBL" id="OTG03287.1"/>
    </source>
</evidence>
<dbReference type="GO" id="GO:0006879">
    <property type="term" value="P:intracellular iron ion homeostasis"/>
    <property type="evidence" value="ECO:0007669"/>
    <property type="project" value="InterPro"/>
</dbReference>
<dbReference type="GO" id="GO:0046983">
    <property type="term" value="F:protein dimerization activity"/>
    <property type="evidence" value="ECO:0007669"/>
    <property type="project" value="InterPro"/>
</dbReference>
<protein>
    <submittedName>
        <fullName evidence="5">Putative myc-type, basic helix-loop-helix (BHLH) domain-containing protein</fullName>
    </submittedName>
</protein>
<keyword evidence="2" id="KW-0805">Transcription regulation</keyword>
<dbReference type="Proteomes" id="UP000215914">
    <property type="component" value="Chromosome 13"/>
</dbReference>
<keyword evidence="3" id="KW-0804">Transcription</keyword>
<dbReference type="SUPFAM" id="SSF47459">
    <property type="entry name" value="HLH, helix-loop-helix DNA-binding domain"/>
    <property type="match status" value="1"/>
</dbReference>
<evidence type="ECO:0000313" key="6">
    <source>
        <dbReference type="Proteomes" id="UP000215914"/>
    </source>
</evidence>
<dbReference type="InParanoid" id="A0A251SWQ3"/>
<gene>
    <name evidence="5" type="ORF">HannXRQ_Chr13g0422421</name>
</gene>
<dbReference type="AlphaFoldDB" id="A0A251SWQ3"/>
<dbReference type="GO" id="GO:0003700">
    <property type="term" value="F:DNA-binding transcription factor activity"/>
    <property type="evidence" value="ECO:0007669"/>
    <property type="project" value="InterPro"/>
</dbReference>
<reference evidence="6" key="1">
    <citation type="journal article" date="2017" name="Nature">
        <title>The sunflower genome provides insights into oil metabolism, flowering and Asterid evolution.</title>
        <authorList>
            <person name="Badouin H."/>
            <person name="Gouzy J."/>
            <person name="Grassa C.J."/>
            <person name="Murat F."/>
            <person name="Staton S.E."/>
            <person name="Cottret L."/>
            <person name="Lelandais-Briere C."/>
            <person name="Owens G.L."/>
            <person name="Carrere S."/>
            <person name="Mayjonade B."/>
            <person name="Legrand L."/>
            <person name="Gill N."/>
            <person name="Kane N.C."/>
            <person name="Bowers J.E."/>
            <person name="Hubner S."/>
            <person name="Bellec A."/>
            <person name="Berard A."/>
            <person name="Berges H."/>
            <person name="Blanchet N."/>
            <person name="Boniface M.C."/>
            <person name="Brunel D."/>
            <person name="Catrice O."/>
            <person name="Chaidir N."/>
            <person name="Claudel C."/>
            <person name="Donnadieu C."/>
            <person name="Faraut T."/>
            <person name="Fievet G."/>
            <person name="Helmstetter N."/>
            <person name="King M."/>
            <person name="Knapp S.J."/>
            <person name="Lai Z."/>
            <person name="Le Paslier M.C."/>
            <person name="Lippi Y."/>
            <person name="Lorenzon L."/>
            <person name="Mandel J.R."/>
            <person name="Marage G."/>
            <person name="Marchand G."/>
            <person name="Marquand E."/>
            <person name="Bret-Mestries E."/>
            <person name="Morien E."/>
            <person name="Nambeesan S."/>
            <person name="Nguyen T."/>
            <person name="Pegot-Espagnet P."/>
            <person name="Pouilly N."/>
            <person name="Raftis F."/>
            <person name="Sallet E."/>
            <person name="Schiex T."/>
            <person name="Thomas J."/>
            <person name="Vandecasteele C."/>
            <person name="Vares D."/>
            <person name="Vear F."/>
            <person name="Vautrin S."/>
            <person name="Crespi M."/>
            <person name="Mangin B."/>
            <person name="Burke J.M."/>
            <person name="Salse J."/>
            <person name="Munos S."/>
            <person name="Vincourt P."/>
            <person name="Rieseberg L.H."/>
            <person name="Langlade N.B."/>
        </authorList>
    </citation>
    <scope>NUCLEOTIDE SEQUENCE [LARGE SCALE GENOMIC DNA]</scope>
    <source>
        <strain evidence="6">cv. SF193</strain>
    </source>
</reference>
<organism evidence="5 6">
    <name type="scientific">Helianthus annuus</name>
    <name type="common">Common sunflower</name>
    <dbReference type="NCBI Taxonomy" id="4232"/>
    <lineage>
        <taxon>Eukaryota</taxon>
        <taxon>Viridiplantae</taxon>
        <taxon>Streptophyta</taxon>
        <taxon>Embryophyta</taxon>
        <taxon>Tracheophyta</taxon>
        <taxon>Spermatophyta</taxon>
        <taxon>Magnoliopsida</taxon>
        <taxon>eudicotyledons</taxon>
        <taxon>Gunneridae</taxon>
        <taxon>Pentapetalae</taxon>
        <taxon>asterids</taxon>
        <taxon>campanulids</taxon>
        <taxon>Asterales</taxon>
        <taxon>Asteraceae</taxon>
        <taxon>Asteroideae</taxon>
        <taxon>Heliantheae alliance</taxon>
        <taxon>Heliantheae</taxon>
        <taxon>Helianthus</taxon>
    </lineage>
</organism>
<evidence type="ECO:0000256" key="2">
    <source>
        <dbReference type="ARBA" id="ARBA00023015"/>
    </source>
</evidence>
<keyword evidence="4" id="KW-0539">Nucleus</keyword>
<dbReference type="GO" id="GO:0005634">
    <property type="term" value="C:nucleus"/>
    <property type="evidence" value="ECO:0007669"/>
    <property type="project" value="UniProtKB-SubCell"/>
</dbReference>
<dbReference type="InterPro" id="IPR044818">
    <property type="entry name" value="ILR3-like"/>
</dbReference>
<dbReference type="InterPro" id="IPR036638">
    <property type="entry name" value="HLH_DNA-bd_sf"/>
</dbReference>
<evidence type="ECO:0000256" key="4">
    <source>
        <dbReference type="ARBA" id="ARBA00023242"/>
    </source>
</evidence>
<dbReference type="PANTHER" id="PTHR46133:SF1">
    <property type="entry name" value="TRANSCRIPTION FACTOR ILR3"/>
    <property type="match status" value="1"/>
</dbReference>
<accession>A0A251SWQ3</accession>
<evidence type="ECO:0000256" key="3">
    <source>
        <dbReference type="ARBA" id="ARBA00023163"/>
    </source>
</evidence>
<evidence type="ECO:0000256" key="1">
    <source>
        <dbReference type="ARBA" id="ARBA00004123"/>
    </source>
</evidence>
<comment type="subcellular location">
    <subcellularLocation>
        <location evidence="1">Nucleus</location>
    </subcellularLocation>
</comment>
<name>A0A251SWQ3_HELAN</name>